<dbReference type="InterPro" id="IPR036388">
    <property type="entry name" value="WH-like_DNA-bd_sf"/>
</dbReference>
<name>A0ABQ4V5K2_9MYCO</name>
<sequence length="226" mass="25708">MADKRFRDSSGKSLDDYPRPSVAVDTALLTVDPDRGLMVLEVKRDNTSGWGLPGTFLHPNERLADAVRRSLLHKAGVSGVEPHQWRVFDEPDRDDRGWVLSVAHWAVVPTERLASRLATQTRLVPVGSPGRLIYDHRLIIDAAVNHVRDCYRSEPDPEGLLDETFTMRELRLLHDTVLEHQLDRDWFRREMKAKLEATGTMSVGTRGRPAELFRRRSTPPRASRSS</sequence>
<dbReference type="InterPro" id="IPR036390">
    <property type="entry name" value="WH_DNA-bd_sf"/>
</dbReference>
<accession>A0ABQ4V5K2</accession>
<dbReference type="Proteomes" id="UP001060504">
    <property type="component" value="Unassembled WGS sequence"/>
</dbReference>
<dbReference type="Gene3D" id="3.90.79.10">
    <property type="entry name" value="Nucleoside Triphosphate Pyrophosphohydrolase"/>
    <property type="match status" value="1"/>
</dbReference>
<evidence type="ECO:0000259" key="2">
    <source>
        <dbReference type="Pfam" id="PF00293"/>
    </source>
</evidence>
<organism evidence="4 5">
    <name type="scientific">Mycolicibacterium cyprinidarum</name>
    <dbReference type="NCBI Taxonomy" id="2860311"/>
    <lineage>
        <taxon>Bacteria</taxon>
        <taxon>Bacillati</taxon>
        <taxon>Actinomycetota</taxon>
        <taxon>Actinomycetes</taxon>
        <taxon>Mycobacteriales</taxon>
        <taxon>Mycobacteriaceae</taxon>
        <taxon>Mycolicibacterium</taxon>
    </lineage>
</organism>
<dbReference type="Gene3D" id="1.10.10.10">
    <property type="entry name" value="Winged helix-like DNA-binding domain superfamily/Winged helix DNA-binding domain"/>
    <property type="match status" value="1"/>
</dbReference>
<feature type="region of interest" description="Disordered" evidence="1">
    <location>
        <begin position="203"/>
        <end position="226"/>
    </location>
</feature>
<protein>
    <submittedName>
        <fullName evidence="4">NUDIX hydrolase</fullName>
    </submittedName>
</protein>
<keyword evidence="5" id="KW-1185">Reference proteome</keyword>
<dbReference type="Pfam" id="PF21906">
    <property type="entry name" value="WHD_NrtR"/>
    <property type="match status" value="1"/>
</dbReference>
<feature type="domain" description="Nudix hydrolase" evidence="2">
    <location>
        <begin position="30"/>
        <end position="102"/>
    </location>
</feature>
<dbReference type="InterPro" id="IPR000086">
    <property type="entry name" value="NUDIX_hydrolase_dom"/>
</dbReference>
<evidence type="ECO:0000256" key="1">
    <source>
        <dbReference type="SAM" id="MobiDB-lite"/>
    </source>
</evidence>
<dbReference type="PANTHER" id="PTHR43736">
    <property type="entry name" value="ADP-RIBOSE PYROPHOSPHATASE"/>
    <property type="match status" value="1"/>
</dbReference>
<reference evidence="4 5" key="1">
    <citation type="submission" date="2021-08" db="EMBL/GenBank/DDBJ databases">
        <title>Draft genome sequence of Mycolicibacterium sp. NGTWS1702 strain.</title>
        <authorList>
            <person name="Matsumoto M."/>
            <person name="Tang B.C.C."/>
            <person name="Machida Y."/>
            <person name="Matoyama H."/>
            <person name="Kishihara T."/>
            <person name="Sato S."/>
            <person name="Kondo I."/>
            <person name="Sano M."/>
            <person name="Kato G."/>
        </authorList>
    </citation>
    <scope>NUCLEOTIDE SEQUENCE [LARGE SCALE GENOMIC DNA]</scope>
    <source>
        <strain evidence="4 5">NGTWSNA01</strain>
    </source>
</reference>
<evidence type="ECO:0000313" key="5">
    <source>
        <dbReference type="Proteomes" id="UP001060504"/>
    </source>
</evidence>
<dbReference type="SUPFAM" id="SSF55811">
    <property type="entry name" value="Nudix"/>
    <property type="match status" value="1"/>
</dbReference>
<evidence type="ECO:0000259" key="3">
    <source>
        <dbReference type="Pfam" id="PF21906"/>
    </source>
</evidence>
<gene>
    <name evidence="4" type="ORF">NGTWS1702_32810</name>
</gene>
<dbReference type="SUPFAM" id="SSF46785">
    <property type="entry name" value="Winged helix' DNA-binding domain"/>
    <property type="match status" value="1"/>
</dbReference>
<keyword evidence="4" id="KW-0378">Hydrolase</keyword>
<dbReference type="InterPro" id="IPR054105">
    <property type="entry name" value="WHD_NrtR"/>
</dbReference>
<dbReference type="Pfam" id="PF00293">
    <property type="entry name" value="NUDIX"/>
    <property type="match status" value="1"/>
</dbReference>
<feature type="domain" description="NrtR DNA-binding winged helix" evidence="3">
    <location>
        <begin position="160"/>
        <end position="214"/>
    </location>
</feature>
<comment type="caution">
    <text evidence="4">The sequence shown here is derived from an EMBL/GenBank/DDBJ whole genome shotgun (WGS) entry which is preliminary data.</text>
</comment>
<dbReference type="CDD" id="cd18873">
    <property type="entry name" value="NUDIX_NadM_like"/>
    <property type="match status" value="1"/>
</dbReference>
<dbReference type="PANTHER" id="PTHR43736:SF4">
    <property type="entry name" value="SLR1690 PROTEIN"/>
    <property type="match status" value="1"/>
</dbReference>
<dbReference type="GO" id="GO:0016787">
    <property type="term" value="F:hydrolase activity"/>
    <property type="evidence" value="ECO:0007669"/>
    <property type="project" value="UniProtKB-KW"/>
</dbReference>
<evidence type="ECO:0000313" key="4">
    <source>
        <dbReference type="EMBL" id="GJF09339.1"/>
    </source>
</evidence>
<dbReference type="EMBL" id="BPRH01003434">
    <property type="protein sequence ID" value="GJF09339.1"/>
    <property type="molecule type" value="Genomic_DNA"/>
</dbReference>
<dbReference type="InterPro" id="IPR015797">
    <property type="entry name" value="NUDIX_hydrolase-like_dom_sf"/>
</dbReference>
<proteinExistence type="predicted"/>